<evidence type="ECO:0000313" key="2">
    <source>
        <dbReference type="EMBL" id="SFN65845.1"/>
    </source>
</evidence>
<accession>A0A1I5ATU2</accession>
<evidence type="ECO:0000256" key="1">
    <source>
        <dbReference type="SAM" id="MobiDB-lite"/>
    </source>
</evidence>
<gene>
    <name evidence="2" type="ORF">SAMN05216516_11323</name>
</gene>
<dbReference type="AlphaFoldDB" id="A0A1I5ATU2"/>
<name>A0A1I5ATU2_9GAMM</name>
<sequence>MERPLLKRSLIGAGILSALGVTVSKYSTTRSTPTGAGADSPSSPSAPAALVEIDDDNGVSPERLPERDVSYGDYPKEVGRHRRHLLSRSPYNRKAHEESHVKTHLHRADERVNRLLYREGITENEIIAP</sequence>
<feature type="compositionally biased region" description="Basic and acidic residues" evidence="1">
    <location>
        <begin position="94"/>
        <end position="106"/>
    </location>
</feature>
<dbReference type="Proteomes" id="UP000242222">
    <property type="component" value="Unassembled WGS sequence"/>
</dbReference>
<proteinExistence type="predicted"/>
<organism evidence="2 3">
    <name type="scientific">Izhakiella capsodis</name>
    <dbReference type="NCBI Taxonomy" id="1367852"/>
    <lineage>
        <taxon>Bacteria</taxon>
        <taxon>Pseudomonadati</taxon>
        <taxon>Pseudomonadota</taxon>
        <taxon>Gammaproteobacteria</taxon>
        <taxon>Enterobacterales</taxon>
        <taxon>Erwiniaceae</taxon>
        <taxon>Izhakiella</taxon>
    </lineage>
</organism>
<reference evidence="3" key="1">
    <citation type="submission" date="2016-10" db="EMBL/GenBank/DDBJ databases">
        <authorList>
            <person name="Varghese N."/>
            <person name="Submissions S."/>
        </authorList>
    </citation>
    <scope>NUCLEOTIDE SEQUENCE [LARGE SCALE GENOMIC DNA]</scope>
    <source>
        <strain evidence="3">N6PO6</strain>
    </source>
</reference>
<feature type="compositionally biased region" description="Basic and acidic residues" evidence="1">
    <location>
        <begin position="63"/>
        <end position="78"/>
    </location>
</feature>
<feature type="region of interest" description="Disordered" evidence="1">
    <location>
        <begin position="27"/>
        <end position="106"/>
    </location>
</feature>
<protein>
    <submittedName>
        <fullName evidence="2">Uncharacterized protein</fullName>
    </submittedName>
</protein>
<dbReference type="STRING" id="1367852.SAMN05216516_11323"/>
<dbReference type="EMBL" id="FOVC01000013">
    <property type="protein sequence ID" value="SFN65845.1"/>
    <property type="molecule type" value="Genomic_DNA"/>
</dbReference>
<keyword evidence="3" id="KW-1185">Reference proteome</keyword>
<feature type="compositionally biased region" description="Low complexity" evidence="1">
    <location>
        <begin position="33"/>
        <end position="49"/>
    </location>
</feature>
<evidence type="ECO:0000313" key="3">
    <source>
        <dbReference type="Proteomes" id="UP000242222"/>
    </source>
</evidence>